<dbReference type="AlphaFoldDB" id="A0AAN0JTF5"/>
<evidence type="ECO:0008006" key="4">
    <source>
        <dbReference type="Google" id="ProtNLM"/>
    </source>
</evidence>
<name>A0AAN0JTF5_AMPQE</name>
<keyword evidence="3" id="KW-1185">Reference proteome</keyword>
<accession>A0AAN0JTF5</accession>
<keyword evidence="1" id="KW-0732">Signal</keyword>
<dbReference type="RefSeq" id="XP_019860390.1">
    <property type="nucleotide sequence ID" value="XM_020004831.1"/>
</dbReference>
<feature type="signal peptide" evidence="1">
    <location>
        <begin position="1"/>
        <end position="17"/>
    </location>
</feature>
<reference evidence="3" key="1">
    <citation type="journal article" date="2010" name="Nature">
        <title>The Amphimedon queenslandica genome and the evolution of animal complexity.</title>
        <authorList>
            <person name="Srivastava M."/>
            <person name="Simakov O."/>
            <person name="Chapman J."/>
            <person name="Fahey B."/>
            <person name="Gauthier M.E."/>
            <person name="Mitros T."/>
            <person name="Richards G.S."/>
            <person name="Conaco C."/>
            <person name="Dacre M."/>
            <person name="Hellsten U."/>
            <person name="Larroux C."/>
            <person name="Putnam N.H."/>
            <person name="Stanke M."/>
            <person name="Adamska M."/>
            <person name="Darling A."/>
            <person name="Degnan S.M."/>
            <person name="Oakley T.H."/>
            <person name="Plachetzki D.C."/>
            <person name="Zhai Y."/>
            <person name="Adamski M."/>
            <person name="Calcino A."/>
            <person name="Cummins S.F."/>
            <person name="Goodstein D.M."/>
            <person name="Harris C."/>
            <person name="Jackson D.J."/>
            <person name="Leys S.P."/>
            <person name="Shu S."/>
            <person name="Woodcroft B.J."/>
            <person name="Vervoort M."/>
            <person name="Kosik K.S."/>
            <person name="Manning G."/>
            <person name="Degnan B.M."/>
            <person name="Rokhsar D.S."/>
        </authorList>
    </citation>
    <scope>NUCLEOTIDE SEQUENCE [LARGE SCALE GENOMIC DNA]</scope>
</reference>
<sequence>MAGGLAATALLILAAQAISGNCPPSSGNIYLTQNGNCFSNGSYFLDNMSLDQPLSCILPDSTLNDGEWFTPTGPNDCSANPIRCIEQSSPANLSLYFLQYNYLPPADDGWFRCCLPDNCSNPSTKVIFAYIY</sequence>
<evidence type="ECO:0000313" key="3">
    <source>
        <dbReference type="Proteomes" id="UP000007879"/>
    </source>
</evidence>
<dbReference type="EnsemblMetazoa" id="XM_020004831.1">
    <property type="protein sequence ID" value="XP_019860390.1"/>
    <property type="gene ID" value="LOC109588707"/>
</dbReference>
<dbReference type="Proteomes" id="UP000007879">
    <property type="component" value="Unassembled WGS sequence"/>
</dbReference>
<protein>
    <recommendedName>
        <fullName evidence="4">Single domain-containing protein</fullName>
    </recommendedName>
</protein>
<feature type="chain" id="PRO_5042840688" description="Single domain-containing protein" evidence="1">
    <location>
        <begin position="18"/>
        <end position="132"/>
    </location>
</feature>
<dbReference type="GeneID" id="109588707"/>
<organism evidence="2 3">
    <name type="scientific">Amphimedon queenslandica</name>
    <name type="common">Sponge</name>
    <dbReference type="NCBI Taxonomy" id="400682"/>
    <lineage>
        <taxon>Eukaryota</taxon>
        <taxon>Metazoa</taxon>
        <taxon>Porifera</taxon>
        <taxon>Demospongiae</taxon>
        <taxon>Heteroscleromorpha</taxon>
        <taxon>Haplosclerida</taxon>
        <taxon>Niphatidae</taxon>
        <taxon>Amphimedon</taxon>
    </lineage>
</organism>
<evidence type="ECO:0000313" key="2">
    <source>
        <dbReference type="EnsemblMetazoa" id="XP_019860390.1"/>
    </source>
</evidence>
<dbReference type="KEGG" id="aqu:109588707"/>
<evidence type="ECO:0000256" key="1">
    <source>
        <dbReference type="SAM" id="SignalP"/>
    </source>
</evidence>
<reference evidence="2" key="2">
    <citation type="submission" date="2024-06" db="UniProtKB">
        <authorList>
            <consortium name="EnsemblMetazoa"/>
        </authorList>
    </citation>
    <scope>IDENTIFICATION</scope>
</reference>
<proteinExistence type="predicted"/>